<evidence type="ECO:0000313" key="1">
    <source>
        <dbReference type="EMBL" id="VTZ60079.1"/>
    </source>
</evidence>
<proteinExistence type="predicted"/>
<sequence>MDAATAAVLFALLGFRWSLLSVLVVEAVPGLQLFRPGSWLCSLWQHGDLLLASNSPSDVDVPIVAASR</sequence>
<dbReference type="Proteomes" id="UP000507954">
    <property type="component" value="Unassembled WGS sequence"/>
</dbReference>
<accession>A0A508WWL9</accession>
<dbReference type="AlphaFoldDB" id="A0A508WWL9"/>
<protein>
    <submittedName>
        <fullName evidence="1">Uncharacterized protein</fullName>
    </submittedName>
</protein>
<name>A0A508WWL9_9HYPH</name>
<dbReference type="EMBL" id="CABFNB010000037">
    <property type="protein sequence ID" value="VTZ60079.1"/>
    <property type="molecule type" value="Genomic_DNA"/>
</dbReference>
<gene>
    <name evidence="1" type="ORF">EMEDMD4_1310073</name>
</gene>
<reference evidence="1" key="1">
    <citation type="submission" date="2019-06" db="EMBL/GenBank/DDBJ databases">
        <authorList>
            <person name="Le Quere A."/>
            <person name="Colella S."/>
        </authorList>
    </citation>
    <scope>NUCLEOTIDE SEQUENCE</scope>
    <source>
        <strain evidence="1">EmedicaeMD41</strain>
    </source>
</reference>
<organism evidence="1">
    <name type="scientific">Sinorhizobium medicae</name>
    <dbReference type="NCBI Taxonomy" id="110321"/>
    <lineage>
        <taxon>Bacteria</taxon>
        <taxon>Pseudomonadati</taxon>
        <taxon>Pseudomonadota</taxon>
        <taxon>Alphaproteobacteria</taxon>
        <taxon>Hyphomicrobiales</taxon>
        <taxon>Rhizobiaceae</taxon>
        <taxon>Sinorhizobium/Ensifer group</taxon>
        <taxon>Sinorhizobium</taxon>
    </lineage>
</organism>